<dbReference type="Pfam" id="PF22005">
    <property type="entry name" value="WWE_1"/>
    <property type="match status" value="1"/>
</dbReference>
<dbReference type="Pfam" id="PF23254">
    <property type="entry name" value="KH_PARP14_8"/>
    <property type="match status" value="1"/>
</dbReference>
<dbReference type="PANTHER" id="PTHR14453">
    <property type="entry name" value="PARP/ZINC FINGER CCCH TYPE DOMAIN CONTAINING PROTEIN"/>
    <property type="match status" value="1"/>
</dbReference>
<dbReference type="Gene3D" id="3.30.720.50">
    <property type="match status" value="1"/>
</dbReference>
<dbReference type="InterPro" id="IPR057045">
    <property type="entry name" value="PARP14_KH_3"/>
</dbReference>
<dbReference type="GO" id="GO:0060336">
    <property type="term" value="P:negative regulation of type II interferon-mediated signaling pathway"/>
    <property type="evidence" value="ECO:0000266"/>
    <property type="project" value="RGD"/>
</dbReference>
<dbReference type="eggNOG" id="KOG2633">
    <property type="taxonomic scope" value="Eukaryota"/>
</dbReference>
<evidence type="ECO:0000313" key="13">
    <source>
        <dbReference type="Ensembl" id="ENSRNOP00000046194.6"/>
    </source>
</evidence>
<dbReference type="InterPro" id="IPR057046">
    <property type="entry name" value="PARP14_KH_4"/>
</dbReference>
<dbReference type="PANTHER" id="PTHR14453:SF89">
    <property type="entry name" value="PROTEIN MONO-ADP-RIBOSYLTRANSFERASE PARP14"/>
    <property type="match status" value="1"/>
</dbReference>
<feature type="domain" description="Macro" evidence="12">
    <location>
        <begin position="782"/>
        <end position="969"/>
    </location>
</feature>
<dbReference type="GO" id="GO:0005634">
    <property type="term" value="C:nucleus"/>
    <property type="evidence" value="ECO:0000318"/>
    <property type="project" value="GO_Central"/>
</dbReference>
<evidence type="ECO:0007829" key="16">
    <source>
        <dbReference type="PeptideAtlas" id="F1LZ05"/>
    </source>
</evidence>
<dbReference type="GO" id="GO:0019899">
    <property type="term" value="F:enzyme binding"/>
    <property type="evidence" value="ECO:0000266"/>
    <property type="project" value="RGD"/>
</dbReference>
<dbReference type="PROSITE" id="PS51154">
    <property type="entry name" value="MACRO"/>
    <property type="match status" value="3"/>
</dbReference>
<name>F1LZ05_RAT</name>
<keyword evidence="4" id="KW-0548">Nucleotidyltransferase</keyword>
<dbReference type="CDD" id="cd02903">
    <property type="entry name" value="Macro_BAL-like"/>
    <property type="match status" value="1"/>
</dbReference>
<dbReference type="GeneTree" id="ENSGT00940000154311"/>
<dbReference type="GO" id="GO:0003714">
    <property type="term" value="F:transcription corepressor activity"/>
    <property type="evidence" value="ECO:0000318"/>
    <property type="project" value="GO_Central"/>
</dbReference>
<organism evidence="13 14">
    <name type="scientific">Rattus norvegicus</name>
    <name type="common">Rat</name>
    <dbReference type="NCBI Taxonomy" id="10116"/>
    <lineage>
        <taxon>Eukaryota</taxon>
        <taxon>Metazoa</taxon>
        <taxon>Chordata</taxon>
        <taxon>Craniata</taxon>
        <taxon>Vertebrata</taxon>
        <taxon>Euteleostomi</taxon>
        <taxon>Mammalia</taxon>
        <taxon>Eutheria</taxon>
        <taxon>Euarchontoglires</taxon>
        <taxon>Glires</taxon>
        <taxon>Rodentia</taxon>
        <taxon>Myomorpha</taxon>
        <taxon>Muroidea</taxon>
        <taxon>Muridae</taxon>
        <taxon>Murinae</taxon>
        <taxon>Rattus</taxon>
    </lineage>
</organism>
<dbReference type="Proteomes" id="UP000002494">
    <property type="component" value="Chromosome 11"/>
</dbReference>
<dbReference type="STRING" id="10116.ENSRNOP00000046194"/>
<dbReference type="iPTMnet" id="F1LZ05"/>
<evidence type="ECO:0000313" key="15">
    <source>
        <dbReference type="RGD" id="1310490"/>
    </source>
</evidence>
<dbReference type="PROSITE" id="PS51059">
    <property type="entry name" value="PARP_CATALYTIC"/>
    <property type="match status" value="1"/>
</dbReference>
<reference evidence="13" key="4">
    <citation type="submission" date="2025-09" db="UniProtKB">
        <authorList>
            <consortium name="Ensembl"/>
        </authorList>
    </citation>
    <scope>IDENTIFICATION</scope>
    <source>
        <strain evidence="13">Brown Norway</strain>
    </source>
</reference>
<dbReference type="Gene3D" id="3.30.70.330">
    <property type="match status" value="2"/>
</dbReference>
<dbReference type="CDD" id="cd01439">
    <property type="entry name" value="TCCD_inducible_PARP_like"/>
    <property type="match status" value="1"/>
</dbReference>
<dbReference type="GO" id="GO:0070403">
    <property type="term" value="F:NAD+ binding"/>
    <property type="evidence" value="ECO:0000266"/>
    <property type="project" value="RGD"/>
</dbReference>
<dbReference type="GO" id="GO:1990404">
    <property type="term" value="F:NAD+-protein mono-ADP-ribosyltransferase activity"/>
    <property type="evidence" value="ECO:0000266"/>
    <property type="project" value="RGD"/>
</dbReference>
<dbReference type="InterPro" id="IPR043472">
    <property type="entry name" value="Macro_dom-like"/>
</dbReference>
<dbReference type="CDD" id="cd12300">
    <property type="entry name" value="RRM1_PAR14"/>
    <property type="match status" value="1"/>
</dbReference>
<keyword evidence="2 8" id="KW-0328">Glycosyltransferase</keyword>
<dbReference type="EC" id="2.4.2.-" evidence="8"/>
<dbReference type="AlphaFoldDB" id="F1LZ05"/>
<feature type="region of interest" description="Disordered" evidence="10">
    <location>
        <begin position="90"/>
        <end position="135"/>
    </location>
</feature>
<dbReference type="InterPro" id="IPR057044">
    <property type="entry name" value="PARP14_KH_1"/>
</dbReference>
<dbReference type="SUPFAM" id="SSF117839">
    <property type="entry name" value="WWE domain"/>
    <property type="match status" value="1"/>
</dbReference>
<dbReference type="Pfam" id="PF23249">
    <property type="entry name" value="KH_PARP14_3"/>
    <property type="match status" value="1"/>
</dbReference>
<feature type="region of interest" description="Disordered" evidence="10">
    <location>
        <begin position="1175"/>
        <end position="1195"/>
    </location>
</feature>
<reference evidence="13" key="3">
    <citation type="submission" date="2025-08" db="UniProtKB">
        <authorList>
            <consortium name="Ensembl"/>
        </authorList>
    </citation>
    <scope>IDENTIFICATION</scope>
    <source>
        <strain evidence="13">Brown Norway</strain>
    </source>
</reference>
<evidence type="ECO:0000259" key="12">
    <source>
        <dbReference type="PROSITE" id="PS51154"/>
    </source>
</evidence>
<gene>
    <name evidence="13 15" type="primary">Parp14</name>
</gene>
<dbReference type="GO" id="GO:0045087">
    <property type="term" value="P:innate immune response"/>
    <property type="evidence" value="ECO:0007669"/>
    <property type="project" value="UniProtKB-KW"/>
</dbReference>
<dbReference type="GO" id="GO:0016779">
    <property type="term" value="F:nucleotidyltransferase activity"/>
    <property type="evidence" value="ECO:0007669"/>
    <property type="project" value="UniProtKB-KW"/>
</dbReference>
<keyword evidence="9" id="KW-0175">Coiled coil</keyword>
<comment type="similarity">
    <text evidence="7">Belongs to the ARTD/PARP family.</text>
</comment>
<dbReference type="OMA" id="KCFSRTA"/>
<dbReference type="PaxDb" id="10116-ENSRNOP00000046194"/>
<dbReference type="VEuPathDB" id="HostDB:ENSRNOG00000023334"/>
<dbReference type="InterPro" id="IPR052056">
    <property type="entry name" value="Mono-ARTD/PARP"/>
</dbReference>
<dbReference type="InterPro" id="IPR012317">
    <property type="entry name" value="Poly(ADP-ribose)pol_cat_dom"/>
</dbReference>
<dbReference type="InterPro" id="IPR057047">
    <property type="entry name" value="PARP14_KH_5"/>
</dbReference>
<dbReference type="Pfam" id="PF00644">
    <property type="entry name" value="PARP"/>
    <property type="match status" value="1"/>
</dbReference>
<evidence type="ECO:0000256" key="8">
    <source>
        <dbReference type="RuleBase" id="RU362114"/>
    </source>
</evidence>
<dbReference type="Ensembl" id="ENSRNOT00000046888.7">
    <property type="protein sequence ID" value="ENSRNOP00000046194.6"/>
    <property type="gene ID" value="ENSRNOG00000023334.8"/>
</dbReference>
<dbReference type="InterPro" id="IPR037197">
    <property type="entry name" value="WWE_dom_sf"/>
</dbReference>
<dbReference type="GO" id="GO:0005829">
    <property type="term" value="C:cytosol"/>
    <property type="evidence" value="ECO:0000266"/>
    <property type="project" value="RGD"/>
</dbReference>
<comment type="subcellular location">
    <subcellularLocation>
        <location evidence="1">Nucleus</location>
    </subcellularLocation>
</comment>
<evidence type="ECO:0007829" key="17">
    <source>
        <dbReference type="PubMed" id="22673903"/>
    </source>
</evidence>
<dbReference type="InterPro" id="IPR057049">
    <property type="entry name" value="PARP14_KH_8"/>
</dbReference>
<dbReference type="HOGENOM" id="CLU_003288_1_0_1"/>
<dbReference type="CDD" id="cd02907">
    <property type="entry name" value="Macro_Af1521_BAL-like"/>
    <property type="match status" value="1"/>
</dbReference>
<evidence type="ECO:0000256" key="5">
    <source>
        <dbReference type="ARBA" id="ARBA00023027"/>
    </source>
</evidence>
<dbReference type="Pfam" id="PF23084">
    <property type="entry name" value="KH_PARP14_1"/>
    <property type="match status" value="1"/>
</dbReference>
<evidence type="ECO:0000256" key="3">
    <source>
        <dbReference type="ARBA" id="ARBA00022679"/>
    </source>
</evidence>
<keyword evidence="14" id="KW-1185">Reference proteome</keyword>
<dbReference type="InterPro" id="IPR012677">
    <property type="entry name" value="Nucleotide-bd_a/b_plait_sf"/>
</dbReference>
<evidence type="ECO:0000256" key="6">
    <source>
        <dbReference type="ARBA" id="ARBA00023242"/>
    </source>
</evidence>
<dbReference type="PeptideAtlas" id="F1LZ05"/>
<dbReference type="GeneID" id="303903"/>
<dbReference type="Pfam" id="PF23245">
    <property type="entry name" value="RRM_PARP14_2"/>
    <property type="match status" value="1"/>
</dbReference>
<dbReference type="Pfam" id="PF23251">
    <property type="entry name" value="KH_PARP14_4"/>
    <property type="match status" value="1"/>
</dbReference>
<feature type="coiled-coil region" evidence="9">
    <location>
        <begin position="439"/>
        <end position="466"/>
    </location>
</feature>
<dbReference type="SMART" id="SM00506">
    <property type="entry name" value="A1pp"/>
    <property type="match status" value="3"/>
</dbReference>
<dbReference type="GO" id="GO:1902216">
    <property type="term" value="P:positive regulation of interleukin-4-mediated signaling pathway"/>
    <property type="evidence" value="ECO:0000266"/>
    <property type="project" value="RGD"/>
</dbReference>
<evidence type="ECO:0000256" key="7">
    <source>
        <dbReference type="ARBA" id="ARBA00024347"/>
    </source>
</evidence>
<dbReference type="InParanoid" id="F1LZ05"/>
<evidence type="ECO:0000256" key="4">
    <source>
        <dbReference type="ARBA" id="ARBA00022695"/>
    </source>
</evidence>
<dbReference type="RefSeq" id="NP_001178588.1">
    <property type="nucleotide sequence ID" value="NM_001191659.1"/>
</dbReference>
<dbReference type="GO" id="GO:0005737">
    <property type="term" value="C:cytoplasm"/>
    <property type="evidence" value="ECO:0000266"/>
    <property type="project" value="RGD"/>
</dbReference>
<feature type="domain" description="PARP catalytic" evidence="11">
    <location>
        <begin position="1591"/>
        <end position="1787"/>
    </location>
</feature>
<dbReference type="PhosphoSitePlus" id="F1LZ05"/>
<feature type="compositionally biased region" description="Basic and acidic residues" evidence="10">
    <location>
        <begin position="102"/>
        <end position="119"/>
    </location>
</feature>
<dbReference type="GO" id="GO:0003950">
    <property type="term" value="F:NAD+ poly-ADP-ribosyltransferase activity"/>
    <property type="evidence" value="ECO:0000266"/>
    <property type="project" value="RGD"/>
</dbReference>
<dbReference type="Pfam" id="PF23248">
    <property type="entry name" value="KH_PARP14_2"/>
    <property type="match status" value="1"/>
</dbReference>
<keyword evidence="5 8" id="KW-0520">NAD</keyword>
<evidence type="ECO:0000259" key="11">
    <source>
        <dbReference type="PROSITE" id="PS51059"/>
    </source>
</evidence>
<sequence>MAASGPFPLLVEGSWGPDPPKNLINKLQMYFQSRKKSGGGECEVVPEPGNPARFLVLFSPEDVRQNVLEKENHELVWQGKGTFKMTVQLPADPGQASVSKKAIPEEESKTKEDAVKPGDLDTTPSPSSRSEEMEDVPKECENISSMVAFEQLPEKVSEMVLTFLVENISGLPSDDFKVELIRDFAVAVVTFQKPIDTKKFIIDCISHRSNQQLQLVPRLLETTNVVRVENLPPGVDDYQLQLFFENPFNGGGRVARVECFPEESSALVEFCDSKVLDTIMAKKHSFNKMPLSVFPYYPSLGTALYGEEKPLVKLPASFQESLDLPLWKFFQKNDHLMEEINDEMRHCHCELTWSEINGKLTVRPAATLVSHRPSIKTWQRDASAALSGIRSKYDVMVFEVCSPVWDIIKHELGDDRVLIEFEKESLNVAGKSEDVQGISQQIRELIERTTEKLRREEQSLEEKVAISSGKHFLLYHSGFLKDLSKEYPEMEISYDATAQYLCIKGLRADVYKVKCEIQEKVFSMAQKNVPVSSEVFRFLQQVDGQRLSNALFKAQNILATYELKDNALFLIGSSPKDLAEAEAKMLSALSHKHIEVEDKEVLRSNVWKKKIHPLQKRHGSYAAIMVKNELTSGVPAEVVIAGCVKEVNEIHRQLFEFLENHMKVERVVKIDPPLIIDYLKTDKRLLSKTKKANVSVSFKTKDDPNSILLLGSKSKVLECLDTVKEIRDSVCVRKFQTDKAGARHFFQDKEFYYKMEIRRLYGCIVELKEGEEGEEDSLKEQKCYLQRDIGPGVTLIVHEGDLSLFPVDVVVNAANESLKHIDGLAGTLSKAAGPSLQAECDLIVKKGGMVPPGNAVISKAGKLPCRYVIHAVGPRWKGDKVLECVNLLKKAVKQSLTLAEEYKCQSIAIPAISSGIFDFPLDLCVASIASAIKDNVQQKQNTHSVKKIYLVDVSAKVAKAFAEAVKTTYRDILSPASVKALVPPGKMPQKQGKLLVSPEGLNIRLIEEGVQNAEAHAIVNSVSSDLILNKGPLSQAFLESAGPELQEELTKAGQGVSVSVGTVLQTSGCNLNSRSIFHVVTPPWKSNNSEWSLKIMKNIIRDCLRTTEDLSLQSIAFPAIGTGNLGFPKPEFAKLIISEVLKFSSRNQLKTLQEVQFLLHPKDHENIQAFLDEFDKRSNGDPSSKNPKAEDTQGIYGSLSSPTLGVHEMNIGPILFQVATGDIIKEVADVIVNSTSCTFNLKSGVSKAILEGAGQNVEQECSRLAQQGKEYIVTGGGLLKCKSIIHVDGGNDVKRSVSCILEECEQRSFSSICLPAIGTGSAQQDPKVVAKAVLDAIEEFVQKKSVQAVKRVKVVIFQPHILQFFYDNMKEREGSPAPVKPSVMSKIASFLGFPTQASPPKNTLVLEKKIELTVFQICGPGVDSVEGTISWLKSLITKEQFSFTNEDECVRDFDTEEYRKLNEMQKRLNIIIELNQKKPLIKVSGISRDVVEARDEIDNMVKSIRLAKEKENQADYVSTFVEWQYIANNTTRCFDKIANMQLEDAWKAKKKHTVVKIQNQDFTVDLSTNTATAPQGLSFTVQRLLKAEAEIPANWSDMKQNKLLVVSLQTSDAEYTMVSRAFHQTCPNFVIEKIERIQNPALWRRYQAYKKIMDEKNGNVINEKQLFHGTEFGSLAQLNSNGFNRSYAGKNATAYGKGTYFAVNASYSAHDTYSKPDANGKKYMYYVRVLTGNYTQGNASLIVPPSRDPQNATDLFDTVADNVINPSIFVVFYDNQAYPEYLITFRK</sequence>
<evidence type="ECO:0000256" key="2">
    <source>
        <dbReference type="ARBA" id="ARBA00022676"/>
    </source>
</evidence>
<dbReference type="Pfam" id="PF23252">
    <property type="entry name" value="KH_PARP14_5"/>
    <property type="match status" value="1"/>
</dbReference>
<dbReference type="InterPro" id="IPR002589">
    <property type="entry name" value="Macro_dom"/>
</dbReference>
<dbReference type="Gene3D" id="3.40.220.10">
    <property type="entry name" value="Leucine Aminopeptidase, subunit E, domain 1"/>
    <property type="match status" value="3"/>
</dbReference>
<dbReference type="Pfam" id="PF23085">
    <property type="entry name" value="RRM_PARP14_3"/>
    <property type="match status" value="1"/>
</dbReference>
<dbReference type="InterPro" id="IPR057043">
    <property type="entry name" value="PARP14_KH_2"/>
</dbReference>
<keyword evidence="3 8" id="KW-0808">Transferase</keyword>
<dbReference type="FunCoup" id="F1LZ05">
    <property type="interactions" value="1239"/>
</dbReference>
<dbReference type="Pfam" id="PF23253">
    <property type="entry name" value="KH_PARP14_6"/>
    <property type="match status" value="1"/>
</dbReference>
<evidence type="ECO:0000256" key="1">
    <source>
        <dbReference type="ARBA" id="ARBA00004123"/>
    </source>
</evidence>
<dbReference type="Pfam" id="PF01661">
    <property type="entry name" value="Macro"/>
    <property type="match status" value="3"/>
</dbReference>
<feature type="domain" description="Macro" evidence="12">
    <location>
        <begin position="990"/>
        <end position="1178"/>
    </location>
</feature>
<evidence type="ECO:0000256" key="9">
    <source>
        <dbReference type="SAM" id="Coils"/>
    </source>
</evidence>
<accession>F1LZ05</accession>
<proteinExistence type="evidence at protein level"/>
<keyword evidence="16" id="KW-1267">Proteomics identification</keyword>
<dbReference type="InterPro" id="IPR057050">
    <property type="entry name" value="RRM_PARP14_2"/>
</dbReference>
<dbReference type="InterPro" id="IPR057051">
    <property type="entry name" value="PARP14_RPM_1"/>
</dbReference>
<dbReference type="GO" id="GO:0005886">
    <property type="term" value="C:plasma membrane"/>
    <property type="evidence" value="ECO:0000266"/>
    <property type="project" value="RGD"/>
</dbReference>
<dbReference type="GO" id="GO:0010629">
    <property type="term" value="P:negative regulation of gene expression"/>
    <property type="evidence" value="ECO:0000266"/>
    <property type="project" value="RGD"/>
</dbReference>
<dbReference type="InterPro" id="IPR057048">
    <property type="entry name" value="PARP14_KH_6"/>
</dbReference>
<feature type="domain" description="Macro" evidence="12">
    <location>
        <begin position="1203"/>
        <end position="1373"/>
    </location>
</feature>
<evidence type="ECO:0000313" key="14">
    <source>
        <dbReference type="Proteomes" id="UP000002494"/>
    </source>
</evidence>
<reference evidence="13" key="2">
    <citation type="submission" date="2024-01" db="EMBL/GenBank/DDBJ databases">
        <title>GRCr8: a new rat reference genome assembly contstructed from accurate long reads and long range scaffolding.</title>
        <authorList>
            <person name="Doris P.A."/>
            <person name="Kalbfleisch T."/>
            <person name="Li K."/>
            <person name="Howe K."/>
            <person name="Wood J."/>
        </authorList>
    </citation>
    <scope>NUCLEOTIDE SEQUENCE [LARGE SCALE GENOMIC DNA]</scope>
    <source>
        <strain evidence="13">Brown Norway</strain>
    </source>
</reference>
<dbReference type="SUPFAM" id="SSF52949">
    <property type="entry name" value="Macro domain-like"/>
    <property type="match status" value="3"/>
</dbReference>
<dbReference type="SUPFAM" id="SSF56399">
    <property type="entry name" value="ADP-ribosylation"/>
    <property type="match status" value="1"/>
</dbReference>
<dbReference type="GO" id="GO:0019677">
    <property type="term" value="P:NAD+ catabolic process"/>
    <property type="evidence" value="ECO:0000266"/>
    <property type="project" value="RGD"/>
</dbReference>
<dbReference type="IntAct" id="F1LZ05">
    <property type="interactions" value="1"/>
</dbReference>
<dbReference type="RGD" id="1310490">
    <property type="gene designation" value="Parp14"/>
</dbReference>
<evidence type="ECO:0000256" key="10">
    <source>
        <dbReference type="SAM" id="MobiDB-lite"/>
    </source>
</evidence>
<keyword evidence="6" id="KW-0539">Nucleus</keyword>
<dbReference type="InterPro" id="IPR054596">
    <property type="entry name" value="PARP14_WWE"/>
</dbReference>
<dbReference type="Gene3D" id="3.90.228.10">
    <property type="match status" value="1"/>
</dbReference>
<dbReference type="Bgee" id="ENSRNOG00000023334">
    <property type="expression patterns" value="Expressed in spleen and 18 other cell types or tissues"/>
</dbReference>
<dbReference type="GO" id="GO:0070212">
    <property type="term" value="P:protein poly-ADP-ribosylation"/>
    <property type="evidence" value="ECO:0000266"/>
    <property type="project" value="RGD"/>
</dbReference>
<dbReference type="Pfam" id="PF23222">
    <property type="entry name" value="RRM_PARP14_1"/>
    <property type="match status" value="1"/>
</dbReference>
<protein>
    <recommendedName>
        <fullName evidence="8">Poly [ADP-ribose] polymerase</fullName>
        <shortName evidence="8">PARP</shortName>
        <ecNumber evidence="8">2.4.2.-</ecNumber>
    </recommendedName>
</protein>
<reference evidence="17" key="1">
    <citation type="journal article" date="2012" name="Nat. Commun.">
        <title>Quantitative maps of protein phosphorylation sites across 14 different rat organs and tissues.</title>
        <authorList>
            <person name="Lundby A."/>
            <person name="Secher A."/>
            <person name="Lage K."/>
            <person name="Nordsborg N.B."/>
            <person name="Dmytriyev A."/>
            <person name="Lundby C."/>
            <person name="Olsen J.V."/>
        </authorList>
    </citation>
    <scope>IDENTIFICATION BY MASS SPECTROMETRY [LARGE SCALE ANALYSIS]</scope>
</reference>
<dbReference type="AGR" id="RGD:1310490"/>